<keyword evidence="1" id="KW-0732">Signal</keyword>
<dbReference type="AlphaFoldDB" id="A0A9Q0KSV1"/>
<keyword evidence="2" id="KW-1015">Disulfide bond</keyword>
<dbReference type="PANTHER" id="PTHR32444">
    <property type="entry name" value="BULB-TYPE LECTIN DOMAIN-CONTAINING PROTEIN"/>
    <property type="match status" value="1"/>
</dbReference>
<evidence type="ECO:0000313" key="5">
    <source>
        <dbReference type="EMBL" id="KAJ4976203.1"/>
    </source>
</evidence>
<keyword evidence="3" id="KW-0812">Transmembrane</keyword>
<dbReference type="PANTHER" id="PTHR32444:SF63">
    <property type="entry name" value="G-TYPE LECTIN S-RECEPTOR-LIKE SERINE_THREONINE-PROTEIN KINASE RKS1"/>
    <property type="match status" value="1"/>
</dbReference>
<name>A0A9Q0KSV1_9MAGN</name>
<dbReference type="CDD" id="cd01098">
    <property type="entry name" value="PAN_AP_plant"/>
    <property type="match status" value="1"/>
</dbReference>
<dbReference type="Proteomes" id="UP001141806">
    <property type="component" value="Unassembled WGS sequence"/>
</dbReference>
<evidence type="ECO:0000256" key="3">
    <source>
        <dbReference type="SAM" id="Phobius"/>
    </source>
</evidence>
<dbReference type="Pfam" id="PF00954">
    <property type="entry name" value="S_locus_glycop"/>
    <property type="match status" value="1"/>
</dbReference>
<evidence type="ECO:0000313" key="6">
    <source>
        <dbReference type="Proteomes" id="UP001141806"/>
    </source>
</evidence>
<feature type="transmembrane region" description="Helical" evidence="3">
    <location>
        <begin position="170"/>
        <end position="193"/>
    </location>
</feature>
<evidence type="ECO:0000256" key="2">
    <source>
        <dbReference type="ARBA" id="ARBA00023157"/>
    </source>
</evidence>
<dbReference type="InterPro" id="IPR003609">
    <property type="entry name" value="Pan_app"/>
</dbReference>
<sequence>MGNPIGITLTCIKNYYSDHYGHCGAYGSCRTENTAECDCLPGFQPKSPTEWYLSEWWDGCVRKRTLGCGKGDGFLKLVGLKLPDTSTSIVDKNLSLKECERGCLNNCSCTAYAPADITGEGSGCLTWFGNLMDIRYFSDGSDHLYLRVDAVELAAQARKDKGFFHNKLKAVAILTVSLVVGLLLFATSAYCLLNKRKVFSSFGKLIPSKTLKPGQSTVEFVGEDPWD</sequence>
<proteinExistence type="predicted"/>
<dbReference type="OrthoDB" id="1937219at2759"/>
<accession>A0A9Q0KSV1</accession>
<evidence type="ECO:0000259" key="4">
    <source>
        <dbReference type="PROSITE" id="PS50948"/>
    </source>
</evidence>
<dbReference type="Gene3D" id="3.50.4.10">
    <property type="entry name" value="Hepatocyte Growth Factor"/>
    <property type="match status" value="1"/>
</dbReference>
<organism evidence="5 6">
    <name type="scientific">Protea cynaroides</name>
    <dbReference type="NCBI Taxonomy" id="273540"/>
    <lineage>
        <taxon>Eukaryota</taxon>
        <taxon>Viridiplantae</taxon>
        <taxon>Streptophyta</taxon>
        <taxon>Embryophyta</taxon>
        <taxon>Tracheophyta</taxon>
        <taxon>Spermatophyta</taxon>
        <taxon>Magnoliopsida</taxon>
        <taxon>Proteales</taxon>
        <taxon>Proteaceae</taxon>
        <taxon>Protea</taxon>
    </lineage>
</organism>
<dbReference type="SMART" id="SM00473">
    <property type="entry name" value="PAN_AP"/>
    <property type="match status" value="1"/>
</dbReference>
<dbReference type="InterPro" id="IPR000858">
    <property type="entry name" value="S_locus_glycoprot_dom"/>
</dbReference>
<dbReference type="PROSITE" id="PS50948">
    <property type="entry name" value="PAN"/>
    <property type="match status" value="1"/>
</dbReference>
<keyword evidence="3" id="KW-1133">Transmembrane helix</keyword>
<feature type="domain" description="Apple" evidence="4">
    <location>
        <begin position="68"/>
        <end position="150"/>
    </location>
</feature>
<dbReference type="EMBL" id="JAMYWD010000003">
    <property type="protein sequence ID" value="KAJ4976203.1"/>
    <property type="molecule type" value="Genomic_DNA"/>
</dbReference>
<dbReference type="GO" id="GO:0048544">
    <property type="term" value="P:recognition of pollen"/>
    <property type="evidence" value="ECO:0007669"/>
    <property type="project" value="InterPro"/>
</dbReference>
<keyword evidence="3" id="KW-0472">Membrane</keyword>
<dbReference type="Pfam" id="PF08276">
    <property type="entry name" value="PAN_2"/>
    <property type="match status" value="1"/>
</dbReference>
<evidence type="ECO:0000256" key="1">
    <source>
        <dbReference type="ARBA" id="ARBA00022729"/>
    </source>
</evidence>
<reference evidence="5" key="1">
    <citation type="journal article" date="2023" name="Plant J.">
        <title>The genome of the king protea, Protea cynaroides.</title>
        <authorList>
            <person name="Chang J."/>
            <person name="Duong T.A."/>
            <person name="Schoeman C."/>
            <person name="Ma X."/>
            <person name="Roodt D."/>
            <person name="Barker N."/>
            <person name="Li Z."/>
            <person name="Van de Peer Y."/>
            <person name="Mizrachi E."/>
        </authorList>
    </citation>
    <scope>NUCLEOTIDE SEQUENCE</scope>
    <source>
        <tissue evidence="5">Young leaves</tissue>
    </source>
</reference>
<comment type="caution">
    <text evidence="5">The sequence shown here is derived from an EMBL/GenBank/DDBJ whole genome shotgun (WGS) entry which is preliminary data.</text>
</comment>
<gene>
    <name evidence="5" type="ORF">NE237_001309</name>
</gene>
<protein>
    <recommendedName>
        <fullName evidence="4">Apple domain-containing protein</fullName>
    </recommendedName>
</protein>
<keyword evidence="6" id="KW-1185">Reference proteome</keyword>